<organism evidence="1 2">
    <name type="scientific">Paramicrosporidium saccamoebae</name>
    <dbReference type="NCBI Taxonomy" id="1246581"/>
    <lineage>
        <taxon>Eukaryota</taxon>
        <taxon>Fungi</taxon>
        <taxon>Fungi incertae sedis</taxon>
        <taxon>Cryptomycota</taxon>
        <taxon>Cryptomycota incertae sedis</taxon>
        <taxon>Paramicrosporidium</taxon>
    </lineage>
</organism>
<sequence>MDWTETAVGAETVGTEAAGTVAGTGTVGTVVVAAGGAVGEVGGRAVGGDCRSCHSPIASTARKRLINFSTASVGRYYRRFINLLLYSSVPHQCRQILATSMRRFAANTHAPASAK</sequence>
<keyword evidence="2" id="KW-1185">Reference proteome</keyword>
<accession>A0A2H9TNE1</accession>
<dbReference type="AlphaFoldDB" id="A0A2H9TNE1"/>
<proteinExistence type="predicted"/>
<protein>
    <submittedName>
        <fullName evidence="1">Uncharacterized protein</fullName>
    </submittedName>
</protein>
<evidence type="ECO:0000313" key="2">
    <source>
        <dbReference type="Proteomes" id="UP000240830"/>
    </source>
</evidence>
<name>A0A2H9TNE1_9FUNG</name>
<reference evidence="1 2" key="1">
    <citation type="submission" date="2016-10" db="EMBL/GenBank/DDBJ databases">
        <title>The genome of Paramicrosporidium saccamoebae is the missing link in understanding Cryptomycota and Microsporidia evolution.</title>
        <authorList>
            <person name="Quandt C.A."/>
            <person name="Beaudet D."/>
            <person name="Corsaro D."/>
            <person name="Michel R."/>
            <person name="Corradi N."/>
            <person name="James T."/>
        </authorList>
    </citation>
    <scope>NUCLEOTIDE SEQUENCE [LARGE SCALE GENOMIC DNA]</scope>
    <source>
        <strain evidence="1 2">KSL3</strain>
    </source>
</reference>
<evidence type="ECO:0000313" key="1">
    <source>
        <dbReference type="EMBL" id="PJF19263.1"/>
    </source>
</evidence>
<dbReference type="Proteomes" id="UP000240830">
    <property type="component" value="Unassembled WGS sequence"/>
</dbReference>
<dbReference type="EMBL" id="MTSL01000072">
    <property type="protein sequence ID" value="PJF19263.1"/>
    <property type="molecule type" value="Genomic_DNA"/>
</dbReference>
<comment type="caution">
    <text evidence="1">The sequence shown here is derived from an EMBL/GenBank/DDBJ whole genome shotgun (WGS) entry which is preliminary data.</text>
</comment>
<gene>
    <name evidence="1" type="ORF">PSACC_00901</name>
</gene>